<dbReference type="InterPro" id="IPR036237">
    <property type="entry name" value="Xyl_isomerase-like_sf"/>
</dbReference>
<dbReference type="EMBL" id="JAPQER010000003">
    <property type="protein sequence ID" value="MCY6484672.1"/>
    <property type="molecule type" value="Genomic_DNA"/>
</dbReference>
<protein>
    <submittedName>
        <fullName evidence="3">Sugar phosphate isomerase/epimerase</fullName>
    </submittedName>
</protein>
<sequence>MNKIEIFVNNWIFGNTSLEEVASRVSKIGFDGIELVGEPEIYNSNEVNRIMKKYGLKVNSICGMHPGPDQNDLRALCHSDKQQRINAINYVKSCVDLAKEIGARSVLVVPSLVGQPGLFDSKDNDWKRAVESLQIAGQYAEKNEIYLTIEPINRYEVGLVYSISDAIKMCKEINNDYVRTMGDTFHMQIEEGDGIPNAIRRAGEYYFQHLHVADNTREAPGLGTMPWREIIRALYDINYQGGISCEPLPKGKAPYDARSGNIPAEKLDADLALGLKHLREEQEIVIKKY</sequence>
<dbReference type="PANTHER" id="PTHR43489">
    <property type="entry name" value="ISOMERASE"/>
    <property type="match status" value="1"/>
</dbReference>
<dbReference type="RefSeq" id="WP_268040977.1">
    <property type="nucleotide sequence ID" value="NZ_JAPQER010000003.1"/>
</dbReference>
<dbReference type="Proteomes" id="UP001078443">
    <property type="component" value="Unassembled WGS sequence"/>
</dbReference>
<keyword evidence="1 3" id="KW-0413">Isomerase</keyword>
<reference evidence="3" key="1">
    <citation type="submission" date="2022-12" db="EMBL/GenBank/DDBJ databases">
        <authorList>
            <person name="Wang J."/>
        </authorList>
    </citation>
    <scope>NUCLEOTIDE SEQUENCE</scope>
    <source>
        <strain evidence="3">HY-45-18</strain>
    </source>
</reference>
<evidence type="ECO:0000256" key="1">
    <source>
        <dbReference type="ARBA" id="ARBA00023235"/>
    </source>
</evidence>
<dbReference type="Gene3D" id="3.20.20.150">
    <property type="entry name" value="Divalent-metal-dependent TIM barrel enzymes"/>
    <property type="match status" value="1"/>
</dbReference>
<dbReference type="InterPro" id="IPR050417">
    <property type="entry name" value="Sugar_Epim/Isomerase"/>
</dbReference>
<proteinExistence type="predicted"/>
<comment type="caution">
    <text evidence="3">The sequence shown here is derived from an EMBL/GenBank/DDBJ whole genome shotgun (WGS) entry which is preliminary data.</text>
</comment>
<evidence type="ECO:0000259" key="2">
    <source>
        <dbReference type="Pfam" id="PF01261"/>
    </source>
</evidence>
<feature type="domain" description="Xylose isomerase-like TIM barrel" evidence="2">
    <location>
        <begin position="24"/>
        <end position="248"/>
    </location>
</feature>
<dbReference type="Pfam" id="PF01261">
    <property type="entry name" value="AP_endonuc_2"/>
    <property type="match status" value="1"/>
</dbReference>
<dbReference type="SUPFAM" id="SSF51658">
    <property type="entry name" value="Xylose isomerase-like"/>
    <property type="match status" value="1"/>
</dbReference>
<dbReference type="GO" id="GO:0016853">
    <property type="term" value="F:isomerase activity"/>
    <property type="evidence" value="ECO:0007669"/>
    <property type="project" value="UniProtKB-KW"/>
</dbReference>
<dbReference type="InterPro" id="IPR013022">
    <property type="entry name" value="Xyl_isomerase-like_TIM-brl"/>
</dbReference>
<organism evidence="3 4">
    <name type="scientific">Clostridium aestuarii</name>
    <dbReference type="NCBI Taxonomy" id="338193"/>
    <lineage>
        <taxon>Bacteria</taxon>
        <taxon>Bacillati</taxon>
        <taxon>Bacillota</taxon>
        <taxon>Clostridia</taxon>
        <taxon>Eubacteriales</taxon>
        <taxon>Clostridiaceae</taxon>
        <taxon>Clostridium</taxon>
    </lineage>
</organism>
<evidence type="ECO:0000313" key="3">
    <source>
        <dbReference type="EMBL" id="MCY6484672.1"/>
    </source>
</evidence>
<evidence type="ECO:0000313" key="4">
    <source>
        <dbReference type="Proteomes" id="UP001078443"/>
    </source>
</evidence>
<accession>A0ABT4D203</accession>
<dbReference type="PANTHER" id="PTHR43489:SF7">
    <property type="entry name" value="3-DEHYDRO-D-GULOSIDE 4-EPIMERASE-RELATED"/>
    <property type="match status" value="1"/>
</dbReference>
<gene>
    <name evidence="3" type="ORF">OW763_10000</name>
</gene>
<keyword evidence="4" id="KW-1185">Reference proteome</keyword>
<name>A0ABT4D203_9CLOT</name>